<evidence type="ECO:0000313" key="2">
    <source>
        <dbReference type="Proteomes" id="UP000297834"/>
    </source>
</evidence>
<dbReference type="EMBL" id="SNTY01000085">
    <property type="protein sequence ID" value="TEU23355.1"/>
    <property type="molecule type" value="Genomic_DNA"/>
</dbReference>
<protein>
    <submittedName>
        <fullName evidence="1">XRE family transcriptional regulator</fullName>
    </submittedName>
</protein>
<dbReference type="CDD" id="cd00093">
    <property type="entry name" value="HTH_XRE"/>
    <property type="match status" value="1"/>
</dbReference>
<evidence type="ECO:0000313" key="1">
    <source>
        <dbReference type="EMBL" id="TEU23355.1"/>
    </source>
</evidence>
<organism evidence="1 2">
    <name type="scientific">Alkanindiges illinoisensis</name>
    <dbReference type="NCBI Taxonomy" id="197183"/>
    <lineage>
        <taxon>Bacteria</taxon>
        <taxon>Pseudomonadati</taxon>
        <taxon>Pseudomonadota</taxon>
        <taxon>Gammaproteobacteria</taxon>
        <taxon>Moraxellales</taxon>
        <taxon>Moraxellaceae</taxon>
        <taxon>Alkanindiges</taxon>
    </lineage>
</organism>
<dbReference type="AlphaFoldDB" id="A0A4Y7X8W8"/>
<gene>
    <name evidence="1" type="ORF">E2B99_13650</name>
</gene>
<sequence>MQQQKQISVPDNLDFADLGLWHDQDTGHVQFNWSAIHELADHNQLDRAIFANPDNVGALIATWYQAHLTNGGDKDMAAERMFNAVAAEYNQPVQIWDNVPVEPPTPEQIKDLRKQVGTQAKCAKLAGVNISNWQRWEKGEQRPHPTTWGMFLLSCGQHPRYALKNI</sequence>
<dbReference type="RefSeq" id="WP_134245774.1">
    <property type="nucleotide sequence ID" value="NZ_SNTY01000085.1"/>
</dbReference>
<comment type="caution">
    <text evidence="1">The sequence shown here is derived from an EMBL/GenBank/DDBJ whole genome shotgun (WGS) entry which is preliminary data.</text>
</comment>
<dbReference type="InterPro" id="IPR001387">
    <property type="entry name" value="Cro/C1-type_HTH"/>
</dbReference>
<name>A0A4Y7X8W8_9GAMM</name>
<dbReference type="Proteomes" id="UP000297834">
    <property type="component" value="Unassembled WGS sequence"/>
</dbReference>
<dbReference type="OrthoDB" id="5574138at2"/>
<accession>A0A4Y7X8W8</accession>
<dbReference type="GO" id="GO:0003677">
    <property type="term" value="F:DNA binding"/>
    <property type="evidence" value="ECO:0007669"/>
    <property type="project" value="InterPro"/>
</dbReference>
<proteinExistence type="predicted"/>
<reference evidence="1 2" key="1">
    <citation type="submission" date="2019-03" db="EMBL/GenBank/DDBJ databases">
        <title>Alkanindiges illinoisensis: a potential pathogenic isolated from ascites of a gastric cancer patient with abdominal metastasis.</title>
        <authorList>
            <person name="Hu X."/>
            <person name="Yang B."/>
            <person name="Yan X."/>
            <person name="Lin L."/>
            <person name="Zhao H."/>
            <person name="Zhou F."/>
            <person name="Su B."/>
            <person name="Chen J."/>
            <person name="Rui Y."/>
            <person name="Wang Q."/>
            <person name="Zheng L."/>
        </authorList>
    </citation>
    <scope>NUCLEOTIDE SEQUENCE [LARGE SCALE GENOMIC DNA]</scope>
    <source>
        <strain evidence="1 2">NFYY 23406</strain>
    </source>
</reference>
<dbReference type="SUPFAM" id="SSF47413">
    <property type="entry name" value="lambda repressor-like DNA-binding domains"/>
    <property type="match status" value="1"/>
</dbReference>
<keyword evidence="2" id="KW-1185">Reference proteome</keyword>
<dbReference type="Gene3D" id="1.10.260.40">
    <property type="entry name" value="lambda repressor-like DNA-binding domains"/>
    <property type="match status" value="1"/>
</dbReference>
<dbReference type="InterPro" id="IPR010982">
    <property type="entry name" value="Lambda_DNA-bd_dom_sf"/>
</dbReference>